<gene>
    <name evidence="1" type="ORF">H5P28_15660</name>
</gene>
<dbReference type="Gene3D" id="1.50.10.10">
    <property type="match status" value="1"/>
</dbReference>
<organism evidence="1 2">
    <name type="scientific">Ruficoccus amylovorans</name>
    <dbReference type="NCBI Taxonomy" id="1804625"/>
    <lineage>
        <taxon>Bacteria</taxon>
        <taxon>Pseudomonadati</taxon>
        <taxon>Verrucomicrobiota</taxon>
        <taxon>Opitutia</taxon>
        <taxon>Puniceicoccales</taxon>
        <taxon>Cerasicoccaceae</taxon>
        <taxon>Ruficoccus</taxon>
    </lineage>
</organism>
<evidence type="ECO:0000313" key="2">
    <source>
        <dbReference type="Proteomes" id="UP000546464"/>
    </source>
</evidence>
<dbReference type="InterPro" id="IPR012341">
    <property type="entry name" value="6hp_glycosidase-like_sf"/>
</dbReference>
<dbReference type="Gene3D" id="1.50.10.20">
    <property type="match status" value="1"/>
</dbReference>
<dbReference type="RefSeq" id="WP_185676641.1">
    <property type="nucleotide sequence ID" value="NZ_JACHVB010000052.1"/>
</dbReference>
<protein>
    <submittedName>
        <fullName evidence="1">Uncharacterized protein</fullName>
    </submittedName>
</protein>
<dbReference type="EMBL" id="JACHVB010000052">
    <property type="protein sequence ID" value="MBC2595703.1"/>
    <property type="molecule type" value="Genomic_DNA"/>
</dbReference>
<evidence type="ECO:0000313" key="1">
    <source>
        <dbReference type="EMBL" id="MBC2595703.1"/>
    </source>
</evidence>
<dbReference type="GO" id="GO:0005975">
    <property type="term" value="P:carbohydrate metabolic process"/>
    <property type="evidence" value="ECO:0007669"/>
    <property type="project" value="InterPro"/>
</dbReference>
<name>A0A842HGQ2_9BACT</name>
<accession>A0A842HGQ2</accession>
<dbReference type="InterPro" id="IPR008928">
    <property type="entry name" value="6-hairpin_glycosidase_sf"/>
</dbReference>
<dbReference type="AlphaFoldDB" id="A0A842HGQ2"/>
<proteinExistence type="predicted"/>
<sequence>MEHIQKESLSAALLAAADWMTRTQNTDIESADRGRFKYAVNLKTGQQWSSTGWQTSFAVFALLGAYRLGGREKDREAVSRAMDYLKSLQILDARKPACFGAIREETPQTNWSHPRDALSVAWAYLGYYRFSGIQDYLERAVLYADWMLKYACFDDWIAATVRLGEGGIASDETTGSFQSGGILFLMELYEATSDMRYSDAAYRMANYYVKHFIDAQGEITIIIDRIGKNTREWGKDWQQMHRVNDDFGGIALVEAYRVHKREEYLGRASAYFRWLEKHVSADGSFFDPVVEVGSATTAIFLMAYREIAPESEHQAIDSLVDKNFAYLLSIQQKGIGENVDGAFLGMDNRCQFGHGDYVNIRCTSYAMIALSRALGKACFPCSLLDIADFPRS</sequence>
<dbReference type="Proteomes" id="UP000546464">
    <property type="component" value="Unassembled WGS sequence"/>
</dbReference>
<reference evidence="1 2" key="1">
    <citation type="submission" date="2020-07" db="EMBL/GenBank/DDBJ databases">
        <authorList>
            <person name="Feng X."/>
        </authorList>
    </citation>
    <scope>NUCLEOTIDE SEQUENCE [LARGE SCALE GENOMIC DNA]</scope>
    <source>
        <strain evidence="1 2">JCM31066</strain>
    </source>
</reference>
<keyword evidence="2" id="KW-1185">Reference proteome</keyword>
<comment type="caution">
    <text evidence="1">The sequence shown here is derived from an EMBL/GenBank/DDBJ whole genome shotgun (WGS) entry which is preliminary data.</text>
</comment>
<dbReference type="SUPFAM" id="SSF48208">
    <property type="entry name" value="Six-hairpin glycosidases"/>
    <property type="match status" value="1"/>
</dbReference>